<dbReference type="KEGG" id="cle:Clole_2404"/>
<dbReference type="Pfam" id="PF14344">
    <property type="entry name" value="DUF4397"/>
    <property type="match status" value="1"/>
</dbReference>
<gene>
    <name evidence="2" type="ordered locus">Clole_2404</name>
</gene>
<dbReference type="RefSeq" id="WP_013657403.1">
    <property type="nucleotide sequence ID" value="NC_015275.1"/>
</dbReference>
<dbReference type="Proteomes" id="UP000008467">
    <property type="component" value="Chromosome"/>
</dbReference>
<keyword evidence="3" id="KW-1185">Reference proteome</keyword>
<proteinExistence type="predicted"/>
<accession>F2JSY9</accession>
<dbReference type="EMBL" id="CP002582">
    <property type="protein sequence ID" value="ADZ84110.1"/>
    <property type="molecule type" value="Genomic_DNA"/>
</dbReference>
<feature type="domain" description="DUF4397" evidence="1">
    <location>
        <begin position="10"/>
        <end position="113"/>
    </location>
</feature>
<protein>
    <recommendedName>
        <fullName evidence="1">DUF4397 domain-containing protein</fullName>
    </recommendedName>
</protein>
<evidence type="ECO:0000259" key="1">
    <source>
        <dbReference type="Pfam" id="PF14344"/>
    </source>
</evidence>
<evidence type="ECO:0000313" key="2">
    <source>
        <dbReference type="EMBL" id="ADZ84110.1"/>
    </source>
</evidence>
<name>F2JSY9_CELLD</name>
<dbReference type="HOGENOM" id="CLU_1319001_0_0_9"/>
<sequence>MKKKMDTSEAFLRCFHAFTSPMSLDVYLDDVLYIKDLLYEDFSYYEPLTRGEHQIYITVHEQTDILCTRSIWISNEKIYTLIITTDFKTSGPGLYLINDAKRPIPEGHCLLRLGTFCDLSDLVNVQFSEQTPTFKKISPHQSSHYLSFTPSTYSITALSHDQTHSFCELKNCSLKVARIYTLYLIGNTSETYPIHFLLSIDGSSFLSF</sequence>
<reference evidence="2 3" key="1">
    <citation type="journal article" date="2011" name="J. Bacteriol.">
        <title>Complete genome sequence of the cellulose-degrading bacterium Cellulosilyticum lentocellum.</title>
        <authorList>
            <consortium name="US DOE Joint Genome Institute"/>
            <person name="Miller D.A."/>
            <person name="Suen G."/>
            <person name="Bruce D."/>
            <person name="Copeland A."/>
            <person name="Cheng J.F."/>
            <person name="Detter C."/>
            <person name="Goodwin L.A."/>
            <person name="Han C.S."/>
            <person name="Hauser L.J."/>
            <person name="Land M.L."/>
            <person name="Lapidus A."/>
            <person name="Lucas S."/>
            <person name="Meincke L."/>
            <person name="Pitluck S."/>
            <person name="Tapia R."/>
            <person name="Teshima H."/>
            <person name="Woyke T."/>
            <person name="Fox B.G."/>
            <person name="Angert E.R."/>
            <person name="Currie C.R."/>
        </authorList>
    </citation>
    <scope>NUCLEOTIDE SEQUENCE [LARGE SCALE GENOMIC DNA]</scope>
    <source>
        <strain evidence="3">ATCC 49066 / DSM 5427 / NCIMB 11756 / RHM5</strain>
    </source>
</reference>
<evidence type="ECO:0000313" key="3">
    <source>
        <dbReference type="Proteomes" id="UP000008467"/>
    </source>
</evidence>
<dbReference type="STRING" id="642492.Clole_2404"/>
<organism evidence="2 3">
    <name type="scientific">Cellulosilyticum lentocellum (strain ATCC 49066 / DSM 5427 / NCIMB 11756 / RHM5)</name>
    <name type="common">Clostridium lentocellum</name>
    <dbReference type="NCBI Taxonomy" id="642492"/>
    <lineage>
        <taxon>Bacteria</taxon>
        <taxon>Bacillati</taxon>
        <taxon>Bacillota</taxon>
        <taxon>Clostridia</taxon>
        <taxon>Lachnospirales</taxon>
        <taxon>Cellulosilyticaceae</taxon>
        <taxon>Cellulosilyticum</taxon>
    </lineage>
</organism>
<dbReference type="InterPro" id="IPR025510">
    <property type="entry name" value="DUF4397"/>
</dbReference>
<dbReference type="AlphaFoldDB" id="F2JSY9"/>